<keyword evidence="4" id="KW-0418">Kinase</keyword>
<dbReference type="EMBL" id="BORR01000002">
    <property type="protein sequence ID" value="GIO35708.1"/>
    <property type="molecule type" value="Genomic_DNA"/>
</dbReference>
<keyword evidence="4" id="KW-0808">Transferase</keyword>
<organism evidence="4 5">
    <name type="scientific">Paenibacillus antibioticophila</name>
    <dbReference type="NCBI Taxonomy" id="1274374"/>
    <lineage>
        <taxon>Bacteria</taxon>
        <taxon>Bacillati</taxon>
        <taxon>Bacillota</taxon>
        <taxon>Bacilli</taxon>
        <taxon>Bacillales</taxon>
        <taxon>Paenibacillaceae</taxon>
        <taxon>Paenibacillus</taxon>
    </lineage>
</organism>
<evidence type="ECO:0000313" key="4">
    <source>
        <dbReference type="EMBL" id="GIO35708.1"/>
    </source>
</evidence>
<dbReference type="GO" id="GO:0016020">
    <property type="term" value="C:membrane"/>
    <property type="evidence" value="ECO:0007669"/>
    <property type="project" value="InterPro"/>
</dbReference>
<evidence type="ECO:0000259" key="3">
    <source>
        <dbReference type="Pfam" id="PF06580"/>
    </source>
</evidence>
<feature type="coiled-coil region" evidence="1">
    <location>
        <begin position="341"/>
        <end position="368"/>
    </location>
</feature>
<keyword evidence="2" id="KW-1133">Transmembrane helix</keyword>
<name>A0A919XQJ1_9BACL</name>
<evidence type="ECO:0000256" key="2">
    <source>
        <dbReference type="SAM" id="Phobius"/>
    </source>
</evidence>
<evidence type="ECO:0000256" key="1">
    <source>
        <dbReference type="SAM" id="Coils"/>
    </source>
</evidence>
<dbReference type="InterPro" id="IPR050640">
    <property type="entry name" value="Bact_2-comp_sensor_kinase"/>
</dbReference>
<dbReference type="Gene3D" id="3.30.565.10">
    <property type="entry name" value="Histidine kinase-like ATPase, C-terminal domain"/>
    <property type="match status" value="1"/>
</dbReference>
<keyword evidence="2" id="KW-0812">Transmembrane</keyword>
<dbReference type="RefSeq" id="WP_212938117.1">
    <property type="nucleotide sequence ID" value="NZ_BORR01000002.1"/>
</dbReference>
<dbReference type="AlphaFoldDB" id="A0A919XQJ1"/>
<accession>A0A919XQJ1</accession>
<sequence length="586" mass="66766">MIKRMMDRFHFSLQTRVFLTLVILLLFVLGCFMIYVNQMVISPLKERTLEEKVETAAGISGQIDVYIDSQNQLSQRILASKDVFAILEKRNQSVPLVERLQQNRRLLDIMFQAIGPRMNIKDMTIYDLEGNPLVAYIGLQTNPQTLELPLADGRADTAWGGVGFLLRHQDSDLSFIRAISNQNGRVYGYLSIQLDEAYIERITEGAALGAVYVLDGSGNRISGSSDDEHIQLTAVTDGQGVYVDPYKNYISYHQSPSTGWTAYLITPKQDVTGPINSIIKVSVLLITLLMLVSFVYIYLSTRNLLLPIRRLRSQIWRLSYSNMNIKQDYSRRQNNELILLNEAFQDLMNRLQESIEREKAALHEEVKARNSALQAQIAPHFIHNVLYLISIAAQEGKSHLVSDMCKHLSDSLRYIVSSPYAHVTLAEELEHTRHYLSLVQQKYEEDLVWEIHADVLSHSIQLPRLTIQPFVENCIEHAFLEKSPPWQIKITVKQFNGLWVLEIKDNGSGFHPDKLEEIKDSLGITNSGVLEGRNDPVSIGNMGIVNSVHRLKLMYQNRLFFNIFNHADGEEGATVQIIGSLTREFY</sequence>
<dbReference type="PANTHER" id="PTHR34220:SF7">
    <property type="entry name" value="SENSOR HISTIDINE KINASE YPDA"/>
    <property type="match status" value="1"/>
</dbReference>
<keyword evidence="5" id="KW-1185">Reference proteome</keyword>
<dbReference type="SUPFAM" id="SSF55874">
    <property type="entry name" value="ATPase domain of HSP90 chaperone/DNA topoisomerase II/histidine kinase"/>
    <property type="match status" value="1"/>
</dbReference>
<keyword evidence="1" id="KW-0175">Coiled coil</keyword>
<protein>
    <submittedName>
        <fullName evidence="4">Histidine kinase</fullName>
    </submittedName>
</protein>
<dbReference type="PROSITE" id="PS51257">
    <property type="entry name" value="PROKAR_LIPOPROTEIN"/>
    <property type="match status" value="1"/>
</dbReference>
<comment type="caution">
    <text evidence="4">The sequence shown here is derived from an EMBL/GenBank/DDBJ whole genome shotgun (WGS) entry which is preliminary data.</text>
</comment>
<feature type="domain" description="Signal transduction histidine kinase internal region" evidence="3">
    <location>
        <begin position="370"/>
        <end position="446"/>
    </location>
</feature>
<keyword evidence="2" id="KW-0472">Membrane</keyword>
<dbReference type="Gene3D" id="6.10.340.10">
    <property type="match status" value="1"/>
</dbReference>
<dbReference type="Pfam" id="PF06580">
    <property type="entry name" value="His_kinase"/>
    <property type="match status" value="1"/>
</dbReference>
<dbReference type="GO" id="GO:0000155">
    <property type="term" value="F:phosphorelay sensor kinase activity"/>
    <property type="evidence" value="ECO:0007669"/>
    <property type="project" value="InterPro"/>
</dbReference>
<feature type="transmembrane region" description="Helical" evidence="2">
    <location>
        <begin position="278"/>
        <end position="299"/>
    </location>
</feature>
<gene>
    <name evidence="4" type="ORF">J41TS12_05690</name>
</gene>
<dbReference type="PANTHER" id="PTHR34220">
    <property type="entry name" value="SENSOR HISTIDINE KINASE YPDA"/>
    <property type="match status" value="1"/>
</dbReference>
<dbReference type="InterPro" id="IPR036890">
    <property type="entry name" value="HATPase_C_sf"/>
</dbReference>
<proteinExistence type="predicted"/>
<dbReference type="Proteomes" id="UP000681162">
    <property type="component" value="Unassembled WGS sequence"/>
</dbReference>
<evidence type="ECO:0000313" key="5">
    <source>
        <dbReference type="Proteomes" id="UP000681162"/>
    </source>
</evidence>
<dbReference type="InterPro" id="IPR010559">
    <property type="entry name" value="Sig_transdc_His_kin_internal"/>
</dbReference>
<reference evidence="4 5" key="1">
    <citation type="submission" date="2021-03" db="EMBL/GenBank/DDBJ databases">
        <title>Antimicrobial resistance genes in bacteria isolated from Japanese honey, and their potential for conferring macrolide and lincosamide resistance in the American foulbrood pathogen Paenibacillus larvae.</title>
        <authorList>
            <person name="Okamoto M."/>
            <person name="Kumagai M."/>
            <person name="Kanamori H."/>
            <person name="Takamatsu D."/>
        </authorList>
    </citation>
    <scope>NUCLEOTIDE SEQUENCE [LARGE SCALE GENOMIC DNA]</scope>
    <source>
        <strain evidence="4 5">J41TS12</strain>
    </source>
</reference>